<accession>A0A813VF37</accession>
<dbReference type="Proteomes" id="UP000663852">
    <property type="component" value="Unassembled WGS sequence"/>
</dbReference>
<dbReference type="AlphaFoldDB" id="A0A813VF37"/>
<comment type="caution">
    <text evidence="1">The sequence shown here is derived from an EMBL/GenBank/DDBJ whole genome shotgun (WGS) entry which is preliminary data.</text>
</comment>
<name>A0A813VF37_ADIRI</name>
<dbReference type="EMBL" id="CAJNOJ010000019">
    <property type="protein sequence ID" value="CAF0837498.1"/>
    <property type="molecule type" value="Genomic_DNA"/>
</dbReference>
<sequence>MIRSSSYSTNCLTISAFQCTLFQNIIFYDDHHCFFSCGDGVIRNNVVHDSPKGKKEHALILCTVYHRFT</sequence>
<proteinExistence type="predicted"/>
<organism evidence="1 2">
    <name type="scientific">Adineta ricciae</name>
    <name type="common">Rotifer</name>
    <dbReference type="NCBI Taxonomy" id="249248"/>
    <lineage>
        <taxon>Eukaryota</taxon>
        <taxon>Metazoa</taxon>
        <taxon>Spiralia</taxon>
        <taxon>Gnathifera</taxon>
        <taxon>Rotifera</taxon>
        <taxon>Eurotatoria</taxon>
        <taxon>Bdelloidea</taxon>
        <taxon>Adinetida</taxon>
        <taxon>Adinetidae</taxon>
        <taxon>Adineta</taxon>
    </lineage>
</organism>
<evidence type="ECO:0000313" key="2">
    <source>
        <dbReference type="Proteomes" id="UP000663852"/>
    </source>
</evidence>
<reference evidence="1" key="1">
    <citation type="submission" date="2021-02" db="EMBL/GenBank/DDBJ databases">
        <authorList>
            <person name="Nowell W R."/>
        </authorList>
    </citation>
    <scope>NUCLEOTIDE SEQUENCE</scope>
</reference>
<gene>
    <name evidence="1" type="ORF">EDS130_LOCUS6669</name>
</gene>
<protein>
    <submittedName>
        <fullName evidence="1">Uncharacterized protein</fullName>
    </submittedName>
</protein>
<evidence type="ECO:0000313" key="1">
    <source>
        <dbReference type="EMBL" id="CAF0837498.1"/>
    </source>
</evidence>